<evidence type="ECO:0000313" key="9">
    <source>
        <dbReference type="Proteomes" id="UP000309992"/>
    </source>
</evidence>
<keyword evidence="4" id="KW-0804">Transcription</keyword>
<accession>A0ABY2S7A3</accession>
<dbReference type="InterPro" id="IPR036388">
    <property type="entry name" value="WH-like_DNA-bd_sf"/>
</dbReference>
<dbReference type="InterPro" id="IPR019734">
    <property type="entry name" value="TPR_rpt"/>
</dbReference>
<dbReference type="Pfam" id="PF13374">
    <property type="entry name" value="TPR_10"/>
    <property type="match status" value="2"/>
</dbReference>
<dbReference type="SUPFAM" id="SSF47413">
    <property type="entry name" value="lambda repressor-like DNA-binding domains"/>
    <property type="match status" value="1"/>
</dbReference>
<dbReference type="Gene3D" id="1.25.40.10">
    <property type="entry name" value="Tetratricopeptide repeat domain"/>
    <property type="match status" value="2"/>
</dbReference>
<evidence type="ECO:0000256" key="3">
    <source>
        <dbReference type="ARBA" id="ARBA00023125"/>
    </source>
</evidence>
<dbReference type="EMBL" id="SWMS01000004">
    <property type="protein sequence ID" value="TKG71727.1"/>
    <property type="molecule type" value="Genomic_DNA"/>
</dbReference>
<evidence type="ECO:0000256" key="5">
    <source>
        <dbReference type="PROSITE-ProRule" id="PRU01091"/>
    </source>
</evidence>
<dbReference type="SMART" id="SM00028">
    <property type="entry name" value="TPR"/>
    <property type="match status" value="4"/>
</dbReference>
<keyword evidence="3 5" id="KW-0238">DNA-binding</keyword>
<dbReference type="SMART" id="SM00530">
    <property type="entry name" value="HTH_XRE"/>
    <property type="match status" value="1"/>
</dbReference>
<dbReference type="InterPro" id="IPR005158">
    <property type="entry name" value="BTAD"/>
</dbReference>
<feature type="DNA-binding region" description="OmpR/PhoB-type" evidence="5">
    <location>
        <begin position="83"/>
        <end position="187"/>
    </location>
</feature>
<comment type="similarity">
    <text evidence="1">Belongs to the AfsR/DnrI/RedD regulatory family.</text>
</comment>
<dbReference type="InterPro" id="IPR049945">
    <property type="entry name" value="AAA_22"/>
</dbReference>
<reference evidence="8 9" key="1">
    <citation type="journal article" date="2015" name="Antonie Van Leeuwenhoek">
        <title>Prauserella endophytica sp. nov., an endophytic actinobacterium isolated from Tamarix taklamakanensis.</title>
        <authorList>
            <person name="Liu J.M."/>
            <person name="Habden X."/>
            <person name="Guo L."/>
            <person name="Tuo L."/>
            <person name="Jiang Z.K."/>
            <person name="Liu S.W."/>
            <person name="Liu X.F."/>
            <person name="Chen L."/>
            <person name="Li R.F."/>
            <person name="Zhang Y.Q."/>
            <person name="Sun C.H."/>
        </authorList>
    </citation>
    <scope>NUCLEOTIDE SEQUENCE [LARGE SCALE GENOMIC DNA]</scope>
    <source>
        <strain evidence="8 9">CGMCC 4.7182</strain>
    </source>
</reference>
<dbReference type="InterPro" id="IPR011990">
    <property type="entry name" value="TPR-like_helical_dom_sf"/>
</dbReference>
<dbReference type="CDD" id="cd00093">
    <property type="entry name" value="HTH_XRE"/>
    <property type="match status" value="1"/>
</dbReference>
<dbReference type="Gene3D" id="1.10.10.10">
    <property type="entry name" value="Winged helix-like DNA-binding domain superfamily/Winged helix DNA-binding domain"/>
    <property type="match status" value="2"/>
</dbReference>
<dbReference type="PROSITE" id="PS51755">
    <property type="entry name" value="OMPR_PHOB"/>
    <property type="match status" value="1"/>
</dbReference>
<feature type="domain" description="OmpR/PhoB-type" evidence="7">
    <location>
        <begin position="83"/>
        <end position="187"/>
    </location>
</feature>
<keyword evidence="2" id="KW-0805">Transcription regulation</keyword>
<dbReference type="Pfam" id="PF13424">
    <property type="entry name" value="TPR_12"/>
    <property type="match status" value="1"/>
</dbReference>
<evidence type="ECO:0000256" key="1">
    <source>
        <dbReference type="ARBA" id="ARBA00005820"/>
    </source>
</evidence>
<dbReference type="PANTHER" id="PTHR35807">
    <property type="entry name" value="TRANSCRIPTIONAL REGULATOR REDD-RELATED"/>
    <property type="match status" value="1"/>
</dbReference>
<dbReference type="PANTHER" id="PTHR35807:SF1">
    <property type="entry name" value="TRANSCRIPTIONAL REGULATOR REDD"/>
    <property type="match status" value="1"/>
</dbReference>
<dbReference type="InterPro" id="IPR001867">
    <property type="entry name" value="OmpR/PhoB-type_DNA-bd"/>
</dbReference>
<dbReference type="SMART" id="SM00862">
    <property type="entry name" value="Trans_reg_C"/>
    <property type="match status" value="1"/>
</dbReference>
<dbReference type="PROSITE" id="PS50943">
    <property type="entry name" value="HTH_CROC1"/>
    <property type="match status" value="1"/>
</dbReference>
<evidence type="ECO:0000313" key="8">
    <source>
        <dbReference type="EMBL" id="TKG71727.1"/>
    </source>
</evidence>
<dbReference type="SUPFAM" id="SSF46894">
    <property type="entry name" value="C-terminal effector domain of the bipartite response regulators"/>
    <property type="match status" value="1"/>
</dbReference>
<evidence type="ECO:0000256" key="4">
    <source>
        <dbReference type="ARBA" id="ARBA00023163"/>
    </source>
</evidence>
<dbReference type="Pfam" id="PF03704">
    <property type="entry name" value="BTAD"/>
    <property type="match status" value="1"/>
</dbReference>
<dbReference type="SMART" id="SM01043">
    <property type="entry name" value="BTAD"/>
    <property type="match status" value="1"/>
</dbReference>
<gene>
    <name evidence="8" type="ORF">FCN18_09470</name>
</gene>
<keyword evidence="9" id="KW-1185">Reference proteome</keyword>
<dbReference type="Pfam" id="PF13401">
    <property type="entry name" value="AAA_22"/>
    <property type="match status" value="1"/>
</dbReference>
<dbReference type="CDD" id="cd15831">
    <property type="entry name" value="BTAD"/>
    <property type="match status" value="1"/>
</dbReference>
<dbReference type="SUPFAM" id="SSF52540">
    <property type="entry name" value="P-loop containing nucleoside triphosphate hydrolases"/>
    <property type="match status" value="1"/>
</dbReference>
<comment type="caution">
    <text evidence="8">The sequence shown here is derived from an EMBL/GenBank/DDBJ whole genome shotgun (WGS) entry which is preliminary data.</text>
</comment>
<dbReference type="Pfam" id="PF00486">
    <property type="entry name" value="Trans_reg_C"/>
    <property type="match status" value="1"/>
</dbReference>
<dbReference type="Gene3D" id="3.40.50.300">
    <property type="entry name" value="P-loop containing nucleotide triphosphate hydrolases"/>
    <property type="match status" value="1"/>
</dbReference>
<dbReference type="Gene3D" id="1.10.260.40">
    <property type="entry name" value="lambda repressor-like DNA-binding domains"/>
    <property type="match status" value="1"/>
</dbReference>
<dbReference type="PRINTS" id="PR00364">
    <property type="entry name" value="DISEASERSIST"/>
</dbReference>
<feature type="domain" description="HTH cro/C1-type" evidence="6">
    <location>
        <begin position="19"/>
        <end position="74"/>
    </location>
</feature>
<evidence type="ECO:0000259" key="6">
    <source>
        <dbReference type="PROSITE" id="PS50943"/>
    </source>
</evidence>
<dbReference type="Proteomes" id="UP000309992">
    <property type="component" value="Unassembled WGS sequence"/>
</dbReference>
<protein>
    <submittedName>
        <fullName evidence="8">Tetratricopeptide repeat protein</fullName>
    </submittedName>
</protein>
<proteinExistence type="inferred from homology"/>
<dbReference type="InterPro" id="IPR027417">
    <property type="entry name" value="P-loop_NTPase"/>
</dbReference>
<dbReference type="InterPro" id="IPR001387">
    <property type="entry name" value="Cro/C1-type_HTH"/>
</dbReference>
<dbReference type="SUPFAM" id="SSF48452">
    <property type="entry name" value="TPR-like"/>
    <property type="match status" value="2"/>
</dbReference>
<dbReference type="InterPro" id="IPR051677">
    <property type="entry name" value="AfsR-DnrI-RedD_regulator"/>
</dbReference>
<organism evidence="8 9">
    <name type="scientific">Prauserella endophytica</name>
    <dbReference type="NCBI Taxonomy" id="1592324"/>
    <lineage>
        <taxon>Bacteria</taxon>
        <taxon>Bacillati</taxon>
        <taxon>Actinomycetota</taxon>
        <taxon>Actinomycetes</taxon>
        <taxon>Pseudonocardiales</taxon>
        <taxon>Pseudonocardiaceae</taxon>
        <taxon>Prauserella</taxon>
        <taxon>Prauserella coralliicola group</taxon>
    </lineage>
</organism>
<sequence>MTGEMTDTDGPPRRLGEVVAGLRVRAGLTQRQLADLAGLSLAGLRDVEQGRVVTPRPANLRRLAAALGLSHDEAEDLVELSRRGQPAEQHFRIRVLGPLAVTVNGVEVDPGPARQQALLGLLALTPNVPVSRDALIEAAWGERRHGNTVSLVQTSMSRLRQRLVPKQPGSDRAKVLTASRGRYRLTVTREQLDLLEFRHRAAEARQARKAGDAARACVLFRKALSLWRGEPLANLETTRVQPLVTALVEEWKTLVVDYAETATQIGCYDEVLPELRRLVGDDPLHEVATARLMIALAGSGQQAAALNAFDEVRRRLREELGADPGPELTEAHQRVLRQDVVRADPTGADPVTAHRQLPPDILEFTGREAELSELRAGLPAPTRGDTAAGILVLQGMGGVGKTRLAVHLARQLLAEGRYADVQLYVDLRGHSDQPPADPSTVLDSFLRLLGVAGESVPRTLDERSALYRSLLHGRHAVVLLDNAASEEQVLPLLPAGPTNLAMVTSRRTLALDGSRTVTLEGFPLPDAEALLRRIVGQRVADDPAATRMVVELCGRLPLALTLAARRLQARPAWRFADAAARLRAAGDRLGELAAGSRRVRAVFDLSYRALDPEARRMFRLLGLHPGEDFAAASAAALAGVSPAVGERILDQLADEHLVTSAPAGRYRLHDLLRDYARDLAERDGERACREAVRRVVYWYLHAADAANKPLRKPNEEEVLPSGAGEPPGLPVFPDSASAFDWFRAEQGALTATTALAWEYGLLEAASQLPAVLRNYWERASEWDHWIGGARVALAAARLAGDRTAEARTLNDLGCALSQIGNLEEAVDMLTRACDLRAALGDERRRLGPLLNLAVAVAMSGDLHRAIRHMREVLPLARKVGDVYNEAWLLNNLAHAQALAGMHEEAIGTYRATLALGRDCSADPVGVAQTLGGFGQALLSAGEHDEAIAVLRRACAIYRQENCTAFLLEALATLAAALREIGDEVGVKECEVEAQAIVDGLGPYAYAPVSHAPLP</sequence>
<evidence type="ECO:0000256" key="2">
    <source>
        <dbReference type="ARBA" id="ARBA00023015"/>
    </source>
</evidence>
<dbReference type="InterPro" id="IPR016032">
    <property type="entry name" value="Sig_transdc_resp-reg_C-effctor"/>
</dbReference>
<name>A0ABY2S7A3_9PSEU</name>
<dbReference type="InterPro" id="IPR010982">
    <property type="entry name" value="Lambda_DNA-bd_dom_sf"/>
</dbReference>
<evidence type="ECO:0000259" key="7">
    <source>
        <dbReference type="PROSITE" id="PS51755"/>
    </source>
</evidence>
<dbReference type="Pfam" id="PF13560">
    <property type="entry name" value="HTH_31"/>
    <property type="match status" value="1"/>
</dbReference>